<dbReference type="Proteomes" id="UP000250153">
    <property type="component" value="Chromosome"/>
</dbReference>
<keyword evidence="5" id="KW-1185">Reference proteome</keyword>
<dbReference type="EMBL" id="SRYK01000018">
    <property type="protein sequence ID" value="TGY55687.1"/>
    <property type="molecule type" value="Genomic_DNA"/>
</dbReference>
<evidence type="ECO:0000313" key="7">
    <source>
        <dbReference type="Proteomes" id="UP000306855"/>
    </source>
</evidence>
<accession>A0A2Z4W0L1</accession>
<keyword evidence="1" id="KW-0812">Transmembrane</keyword>
<dbReference type="AlphaFoldDB" id="A0A2Z4W0L1"/>
<evidence type="ECO:0000313" key="4">
    <source>
        <dbReference type="EMBL" id="TGY55687.1"/>
    </source>
</evidence>
<dbReference type="Proteomes" id="UP000250143">
    <property type="component" value="Chromosome"/>
</dbReference>
<evidence type="ECO:0000313" key="3">
    <source>
        <dbReference type="EMBL" id="AWZ41009.1"/>
    </source>
</evidence>
<organism evidence="4 7">
    <name type="scientific">Ligilactobacillus murinus</name>
    <dbReference type="NCBI Taxonomy" id="1622"/>
    <lineage>
        <taxon>Bacteria</taxon>
        <taxon>Bacillati</taxon>
        <taxon>Bacillota</taxon>
        <taxon>Bacilli</taxon>
        <taxon>Lactobacillales</taxon>
        <taxon>Lactobacillaceae</taxon>
        <taxon>Ligilactobacillus</taxon>
    </lineage>
</organism>
<keyword evidence="1" id="KW-0472">Membrane</keyword>
<evidence type="ECO:0000313" key="2">
    <source>
        <dbReference type="EMBL" id="AWZ37999.1"/>
    </source>
</evidence>
<protein>
    <submittedName>
        <fullName evidence="4">Uncharacterized protein</fullName>
    </submittedName>
</protein>
<evidence type="ECO:0000313" key="5">
    <source>
        <dbReference type="Proteomes" id="UP000250143"/>
    </source>
</evidence>
<reference evidence="5 6" key="1">
    <citation type="submission" date="2017-09" db="EMBL/GenBank/DDBJ databases">
        <title>Predominant Lactobacillus spp. isolated from feces of mice subjected to short-term calorie restriction.</title>
        <authorList>
            <person name="Zhang C."/>
            <person name="Zhao L."/>
            <person name="Pan F."/>
        </authorList>
    </citation>
    <scope>NUCLEOTIDE SEQUENCE [LARGE SCALE GENOMIC DNA]</scope>
    <source>
        <strain evidence="3 5">CR141</strain>
        <strain evidence="2 6">CR147</strain>
    </source>
</reference>
<evidence type="ECO:0000256" key="1">
    <source>
        <dbReference type="SAM" id="Phobius"/>
    </source>
</evidence>
<dbReference type="GeneID" id="48466128"/>
<dbReference type="EMBL" id="CP023565">
    <property type="protein sequence ID" value="AWZ37999.1"/>
    <property type="molecule type" value="Genomic_DNA"/>
</dbReference>
<feature type="transmembrane region" description="Helical" evidence="1">
    <location>
        <begin position="63"/>
        <end position="86"/>
    </location>
</feature>
<name>A0A2Z4W0L1_9LACO</name>
<dbReference type="KEGG" id="lmur:CPS94_03200"/>
<dbReference type="EMBL" id="CP023566">
    <property type="protein sequence ID" value="AWZ41009.1"/>
    <property type="molecule type" value="Genomic_DNA"/>
</dbReference>
<sequence length="97" mass="11097">MNGNYGVTRDIYAKMKVAGFVMWKLVAVALSLVIAFFTMSKIFPNEGIWRYMQLVYVGLTPTWVGYLLMPAVAGKTTLGCLFIALVRKKRFYRSFQK</sequence>
<evidence type="ECO:0000313" key="6">
    <source>
        <dbReference type="Proteomes" id="UP000250153"/>
    </source>
</evidence>
<dbReference type="Proteomes" id="UP000306855">
    <property type="component" value="Unassembled WGS sequence"/>
</dbReference>
<feature type="transmembrane region" description="Helical" evidence="1">
    <location>
        <begin position="21"/>
        <end position="43"/>
    </location>
</feature>
<keyword evidence="1" id="KW-1133">Transmembrane helix</keyword>
<proteinExistence type="predicted"/>
<reference evidence="4 7" key="2">
    <citation type="submission" date="2019-04" db="EMBL/GenBank/DDBJ databases">
        <title>Microbes associate with the intestines of laboratory mice.</title>
        <authorList>
            <person name="Navarre W."/>
            <person name="Wong E."/>
            <person name="Huang K."/>
            <person name="Tropini C."/>
            <person name="Ng K."/>
            <person name="Yu B."/>
        </authorList>
    </citation>
    <scope>NUCLEOTIDE SEQUENCE [LARGE SCALE GENOMIC DNA]</scope>
    <source>
        <strain evidence="4 7">NM26_J9</strain>
    </source>
</reference>
<gene>
    <name evidence="3" type="ORF">CPQ89_08255</name>
    <name evidence="2" type="ORF">CPS94_03200</name>
    <name evidence="4" type="ORF">E5340_05065</name>
</gene>
<dbReference type="STRING" id="1622.GCA_001953785_01341"/>
<dbReference type="RefSeq" id="WP_112195135.1">
    <property type="nucleotide sequence ID" value="NZ_CP023565.1"/>
</dbReference>